<feature type="compositionally biased region" description="Polar residues" evidence="1">
    <location>
        <begin position="327"/>
        <end position="342"/>
    </location>
</feature>
<feature type="compositionally biased region" description="Low complexity" evidence="1">
    <location>
        <begin position="343"/>
        <end position="365"/>
    </location>
</feature>
<keyword evidence="4" id="KW-1185">Reference proteome</keyword>
<dbReference type="InterPro" id="IPR008042">
    <property type="entry name" value="Retrotrans_Pao"/>
</dbReference>
<dbReference type="InterPro" id="IPR012337">
    <property type="entry name" value="RNaseH-like_sf"/>
</dbReference>
<evidence type="ECO:0000256" key="1">
    <source>
        <dbReference type="SAM" id="MobiDB-lite"/>
    </source>
</evidence>
<dbReference type="Pfam" id="PF03564">
    <property type="entry name" value="DUF1759"/>
    <property type="match status" value="1"/>
</dbReference>
<proteinExistence type="predicted"/>
<dbReference type="Pfam" id="PF17921">
    <property type="entry name" value="Integrase_H2C2"/>
    <property type="match status" value="1"/>
</dbReference>
<organism evidence="3 4">
    <name type="scientific">Aedes albopictus</name>
    <name type="common">Asian tiger mosquito</name>
    <name type="synonym">Stegomyia albopicta</name>
    <dbReference type="NCBI Taxonomy" id="7160"/>
    <lineage>
        <taxon>Eukaryota</taxon>
        <taxon>Metazoa</taxon>
        <taxon>Ecdysozoa</taxon>
        <taxon>Arthropoda</taxon>
        <taxon>Hexapoda</taxon>
        <taxon>Insecta</taxon>
        <taxon>Pterygota</taxon>
        <taxon>Neoptera</taxon>
        <taxon>Endopterygota</taxon>
        <taxon>Diptera</taxon>
        <taxon>Nematocera</taxon>
        <taxon>Culicoidea</taxon>
        <taxon>Culicidae</taxon>
        <taxon>Culicinae</taxon>
        <taxon>Aedini</taxon>
        <taxon>Aedes</taxon>
        <taxon>Stegomyia</taxon>
    </lineage>
</organism>
<accession>A0ABM1YHT2</accession>
<dbReference type="InterPro" id="IPR021109">
    <property type="entry name" value="Peptidase_aspartic_dom_sf"/>
</dbReference>
<dbReference type="Proteomes" id="UP000069940">
    <property type="component" value="Unassembled WGS sequence"/>
</dbReference>
<feature type="domain" description="Integrase zinc-binding" evidence="2">
    <location>
        <begin position="1314"/>
        <end position="1366"/>
    </location>
</feature>
<dbReference type="InterPro" id="IPR041588">
    <property type="entry name" value="Integrase_H2C2"/>
</dbReference>
<dbReference type="PANTHER" id="PTHR47331:SF1">
    <property type="entry name" value="GAG-LIKE PROTEIN"/>
    <property type="match status" value="1"/>
</dbReference>
<dbReference type="SUPFAM" id="SSF53098">
    <property type="entry name" value="Ribonuclease H-like"/>
    <property type="match status" value="1"/>
</dbReference>
<dbReference type="EnsemblMetazoa" id="AALFPA23_009269.R12741">
    <property type="protein sequence ID" value="AALFPA23_009269.P12741"/>
    <property type="gene ID" value="AALFPA23_009269"/>
</dbReference>
<sequence length="1577" mass="178070">MLGAGKSPSVRALQFKLKEILLMFNDIQLFVSKFKDDTSAIQIQVRLGKVDELWNMFSDTLVEIISHEDYVADEDKYAKERQQFSSQYYTVKAFLLEKLEQIQQAGSDRSTSVHDSSTMNITEHVRLPQIRLQSFKGDIDEWISFRDLFTSLIHSRTDLPDVEKLHYLKGCLLGEPKGLIDPLAITAANYNVAWSMITKRYDNSKQLRKRQIQSLFGLPHLVKESVSELQALVEGFERSVQILDQIVEVAEYKDLLLVNMLSSRLDPVTRRSWEEQSSTKDKDTIKELVEFLQRRIQVLASIPSRSSDSKVPQTSAPRQRALVKASFNSARVSSQPSTNCQGSDSVSTVGNSASSSPSDNAESTSGSTDTVANVATSEVSVCNAAGTSSQVFLATAVIVVEDNEGNQYGARTLLDSGSECNFVSERLCQLLKVVRTRADVKVQGIGQTSSAVKHQVQIKVRSRLSSFARLVNFLVLPKVTVNLPASTVDTRGLTIPEGIQLADPGFFKSSGVDMILGIELFFSLFDIDHKISLGDNLPTLIDSVFGWVVCGTMAMPKAVTQVNCNLSVKDRLEDLLTRFWECEEVADQIKSSPEERICEEQYQQSVQRAEDGRYIVGLPKDDVKLQRLGTSKDIALRRFYSTERRLDKDSKLRQQYVAFMDEYLQLQHMKEVQEIPGDDIKRCYLPHHPVVKEASTTTKVRVVFDASCRTSSGISLNDTLYAGPVIQEDLRAIIMRGRTRQIMVVADVEKMFRQIWTRPEDRHLQCILWRSSPVENVKTYELATVTYGTKPAPFLATRTLHQLATDEGNRFPSAAVAIKEDTYMDDVITGADNVEEAVNLRTELQGLTEAGGFHLRKWASNCPKVLDGVPLENLAIPNTEEVNLESNPSVTTLGLVWVPGTDKLKFKFQIAALNCAELLTKRKILSTIATLFDPTGLVGAVVVEAKIFMQRLWTLQDETGQRLDWDQPVPSKVGEEWCRFYEHLPRLQEIEVNRCVIIPNAVTTEVHCFSDASMKAYGACLYLRSQDASGNVFVRLLASRSKVAPLKIQSLPRLELCGVLLGTQLCQKVREAIRFNGGVYFWTDSTCVLRWIAATPATWTTFVANRVSKILGLSDGCHWRHVKGTENPADLISRGVNAANIINNDLWWSGPYWLQFPQEQWPVRGVEPNEEGEEERRRCATATTVTTCDEFNQWFISLFDTYDDLIRRTAFWLRLMDLLKLPRDQRTKTEFLTITEKKRAEQVLIRRVQMESFPEEWKALSKGSAVSSKSPLRWFHPYISKADGLLRIGGRLNQSQESEDKKHPPILPARHIFTRKLLQSYHEKLLHAGPQLLLATVRLKYWPLGGRSLARQLVHNCLKCYRAKPSTVQQFMGDLPQSRVTVSRPFSRVGVDYFGPVYVRPSPRRAAVKAYVALFVCFCTKAIHMELVTDLSTERFIQALRRFISRRGKPSDIFSDNGTNFVGAKNQLVELRELLRSQDCLEKISKECHAEDIQWHFNPPSGPHFGGLWEAAKTMRFQDGRACLRLVPCLATPMTHSAPIYMPSREDELEMDIATWLDRIDDVSEGHSGVGVRFGIV</sequence>
<dbReference type="Pfam" id="PF05380">
    <property type="entry name" value="Peptidase_A17"/>
    <property type="match status" value="1"/>
</dbReference>
<evidence type="ECO:0000313" key="4">
    <source>
        <dbReference type="Proteomes" id="UP000069940"/>
    </source>
</evidence>
<dbReference type="InterPro" id="IPR043502">
    <property type="entry name" value="DNA/RNA_pol_sf"/>
</dbReference>
<feature type="region of interest" description="Disordered" evidence="1">
    <location>
        <begin position="327"/>
        <end position="369"/>
    </location>
</feature>
<dbReference type="PANTHER" id="PTHR47331">
    <property type="entry name" value="PHD-TYPE DOMAIN-CONTAINING PROTEIN"/>
    <property type="match status" value="1"/>
</dbReference>
<dbReference type="InterPro" id="IPR036397">
    <property type="entry name" value="RNaseH_sf"/>
</dbReference>
<dbReference type="GeneID" id="134286437"/>
<dbReference type="InterPro" id="IPR005312">
    <property type="entry name" value="DUF1759"/>
</dbReference>
<dbReference type="SUPFAM" id="SSF56672">
    <property type="entry name" value="DNA/RNA polymerases"/>
    <property type="match status" value="1"/>
</dbReference>
<dbReference type="CDD" id="cd01644">
    <property type="entry name" value="RT_pepA17"/>
    <property type="match status" value="1"/>
</dbReference>
<dbReference type="Gene3D" id="3.30.420.10">
    <property type="entry name" value="Ribonuclease H-like superfamily/Ribonuclease H"/>
    <property type="match status" value="1"/>
</dbReference>
<protein>
    <recommendedName>
        <fullName evidence="2">Integrase zinc-binding domain-containing protein</fullName>
    </recommendedName>
</protein>
<dbReference type="RefSeq" id="XP_062704031.1">
    <property type="nucleotide sequence ID" value="XM_062848047.1"/>
</dbReference>
<reference evidence="4" key="1">
    <citation type="journal article" date="2015" name="Proc. Natl. Acad. Sci. U.S.A.">
        <title>Genome sequence of the Asian Tiger mosquito, Aedes albopictus, reveals insights into its biology, genetics, and evolution.</title>
        <authorList>
            <person name="Chen X.G."/>
            <person name="Jiang X."/>
            <person name="Gu J."/>
            <person name="Xu M."/>
            <person name="Wu Y."/>
            <person name="Deng Y."/>
            <person name="Zhang C."/>
            <person name="Bonizzoni M."/>
            <person name="Dermauw W."/>
            <person name="Vontas J."/>
            <person name="Armbruster P."/>
            <person name="Huang X."/>
            <person name="Yang Y."/>
            <person name="Zhang H."/>
            <person name="He W."/>
            <person name="Peng H."/>
            <person name="Liu Y."/>
            <person name="Wu K."/>
            <person name="Chen J."/>
            <person name="Lirakis M."/>
            <person name="Topalis P."/>
            <person name="Van Leeuwen T."/>
            <person name="Hall A.B."/>
            <person name="Jiang X."/>
            <person name="Thorpe C."/>
            <person name="Mueller R.L."/>
            <person name="Sun C."/>
            <person name="Waterhouse R.M."/>
            <person name="Yan G."/>
            <person name="Tu Z.J."/>
            <person name="Fang X."/>
            <person name="James A.A."/>
        </authorList>
    </citation>
    <scope>NUCLEOTIDE SEQUENCE [LARGE SCALE GENOMIC DNA]</scope>
    <source>
        <strain evidence="4">Foshan</strain>
    </source>
</reference>
<reference evidence="3" key="2">
    <citation type="submission" date="2025-05" db="UniProtKB">
        <authorList>
            <consortium name="EnsemblMetazoa"/>
        </authorList>
    </citation>
    <scope>IDENTIFICATION</scope>
    <source>
        <strain evidence="3">Foshan</strain>
    </source>
</reference>
<dbReference type="CDD" id="cd00303">
    <property type="entry name" value="retropepsin_like"/>
    <property type="match status" value="1"/>
</dbReference>
<evidence type="ECO:0000313" key="3">
    <source>
        <dbReference type="EnsemblMetazoa" id="AALFPA23_009269.P12741"/>
    </source>
</evidence>
<dbReference type="Gene3D" id="2.40.70.10">
    <property type="entry name" value="Acid Proteases"/>
    <property type="match status" value="1"/>
</dbReference>
<name>A0ABM1YHT2_AEDAL</name>
<evidence type="ECO:0000259" key="2">
    <source>
        <dbReference type="Pfam" id="PF17921"/>
    </source>
</evidence>